<feature type="active site" description="Nucleophile; for glutaminase activity" evidence="7">
    <location>
        <position position="173"/>
    </location>
</feature>
<keyword evidence="12" id="KW-1185">Reference proteome</keyword>
<feature type="domain" description="CN hydrolase" evidence="10">
    <location>
        <begin position="8"/>
        <end position="273"/>
    </location>
</feature>
<comment type="function">
    <text evidence="7">Catalyzes the ATP-dependent amidation of deamido-NAD to form NAD. Uses L-glutamine as a nitrogen source.</text>
</comment>
<dbReference type="InterPro" id="IPR003694">
    <property type="entry name" value="NAD_synthase"/>
</dbReference>
<feature type="binding site" evidence="7">
    <location>
        <begin position="484"/>
        <end position="487"/>
    </location>
    <ligand>
        <name>deamido-NAD(+)</name>
        <dbReference type="ChEBI" id="CHEBI:58437"/>
        <note>ligand shared between two neighboring subunits</note>
    </ligand>
</feature>
<dbReference type="RefSeq" id="WP_149544627.1">
    <property type="nucleotide sequence ID" value="NZ_VTPS01000004.1"/>
</dbReference>
<dbReference type="SUPFAM" id="SSF56317">
    <property type="entry name" value="Carbon-nitrogen hydrolase"/>
    <property type="match status" value="1"/>
</dbReference>
<dbReference type="FunFam" id="1.10.10.1140:FF:000001">
    <property type="entry name" value="Glutamine-dependent NAD(+) synthetase"/>
    <property type="match status" value="1"/>
</dbReference>
<evidence type="ECO:0000313" key="11">
    <source>
        <dbReference type="EMBL" id="TZE82712.1"/>
    </source>
</evidence>
<dbReference type="InterPro" id="IPR003010">
    <property type="entry name" value="C-N_Hydrolase"/>
</dbReference>
<keyword evidence="6 7" id="KW-0520">NAD</keyword>
<feature type="active site" description="For glutaminase activity" evidence="7">
    <location>
        <position position="117"/>
    </location>
</feature>
<keyword evidence="4 7" id="KW-0547">Nucleotide-binding</keyword>
<dbReference type="NCBIfam" id="NF002730">
    <property type="entry name" value="PRK02628.1"/>
    <property type="match status" value="1"/>
</dbReference>
<dbReference type="PANTHER" id="PTHR23090:SF9">
    <property type="entry name" value="GLUTAMINE-DEPENDENT NAD(+) SYNTHETASE"/>
    <property type="match status" value="1"/>
</dbReference>
<accession>A0A5D8QDY1</accession>
<dbReference type="Pfam" id="PF00795">
    <property type="entry name" value="CN_hydrolase"/>
    <property type="match status" value="1"/>
</dbReference>
<comment type="caution">
    <text evidence="11">The sequence shown here is derived from an EMBL/GenBank/DDBJ whole genome shotgun (WGS) entry which is preliminary data.</text>
</comment>
<feature type="binding site" evidence="7">
    <location>
        <position position="123"/>
    </location>
    <ligand>
        <name>L-glutamine</name>
        <dbReference type="ChEBI" id="CHEBI:58359"/>
    </ligand>
</feature>
<dbReference type="SUPFAM" id="SSF52402">
    <property type="entry name" value="Adenine nucleotide alpha hydrolases-like"/>
    <property type="match status" value="1"/>
</dbReference>
<evidence type="ECO:0000256" key="6">
    <source>
        <dbReference type="ARBA" id="ARBA00023027"/>
    </source>
</evidence>
<gene>
    <name evidence="7" type="primary">nadE</name>
    <name evidence="11" type="ORF">FWJ32_03685</name>
</gene>
<dbReference type="GO" id="GO:0008795">
    <property type="term" value="F:NAD+ synthase activity"/>
    <property type="evidence" value="ECO:0007669"/>
    <property type="project" value="UniProtKB-UniRule"/>
</dbReference>
<dbReference type="HAMAP" id="MF_02090">
    <property type="entry name" value="NadE_glutamine_dep"/>
    <property type="match status" value="1"/>
</dbReference>
<dbReference type="Proteomes" id="UP000322976">
    <property type="component" value="Unassembled WGS sequence"/>
</dbReference>
<feature type="binding site" evidence="7">
    <location>
        <begin position="364"/>
        <end position="371"/>
    </location>
    <ligand>
        <name>ATP</name>
        <dbReference type="ChEBI" id="CHEBI:30616"/>
    </ligand>
</feature>
<evidence type="ECO:0000313" key="12">
    <source>
        <dbReference type="Proteomes" id="UP000322976"/>
    </source>
</evidence>
<name>A0A5D8QDY1_9THEO</name>
<protein>
    <recommendedName>
        <fullName evidence="7 8">Glutamine-dependent NAD(+) synthetase</fullName>
        <ecNumber evidence="7 8">6.3.5.1</ecNumber>
    </recommendedName>
    <alternativeName>
        <fullName evidence="7 8">NAD(+) synthase [glutamine-hydrolyzing]</fullName>
    </alternativeName>
</protein>
<dbReference type="EC" id="6.3.5.1" evidence="7 8"/>
<dbReference type="GO" id="GO:0003952">
    <property type="term" value="F:NAD+ synthase (glutamine-hydrolyzing) activity"/>
    <property type="evidence" value="ECO:0007669"/>
    <property type="project" value="UniProtKB-UniRule"/>
</dbReference>
<feature type="binding site" evidence="7">
    <location>
        <position position="200"/>
    </location>
    <ligand>
        <name>L-glutamine</name>
        <dbReference type="ChEBI" id="CHEBI:58359"/>
    </ligand>
</feature>
<evidence type="ECO:0000256" key="3">
    <source>
        <dbReference type="ARBA" id="ARBA00022598"/>
    </source>
</evidence>
<dbReference type="PANTHER" id="PTHR23090">
    <property type="entry name" value="NH 3 /GLUTAMINE-DEPENDENT NAD + SYNTHETASE"/>
    <property type="match status" value="1"/>
</dbReference>
<dbReference type="UniPathway" id="UPA00253">
    <property type="reaction ID" value="UER00334"/>
</dbReference>
<feature type="binding site" evidence="7">
    <location>
        <position position="206"/>
    </location>
    <ligand>
        <name>L-glutamine</name>
        <dbReference type="ChEBI" id="CHEBI:58359"/>
    </ligand>
</feature>
<dbReference type="InterPro" id="IPR022310">
    <property type="entry name" value="NAD/GMP_synthase"/>
</dbReference>
<dbReference type="NCBIfam" id="TIGR00552">
    <property type="entry name" value="nadE"/>
    <property type="match status" value="1"/>
</dbReference>
<comment type="similarity">
    <text evidence="9">Belongs to the NAD synthetase family.</text>
</comment>
<evidence type="ECO:0000256" key="8">
    <source>
        <dbReference type="PIRNR" id="PIRNR006630"/>
    </source>
</evidence>
<evidence type="ECO:0000256" key="1">
    <source>
        <dbReference type="ARBA" id="ARBA00005188"/>
    </source>
</evidence>
<sequence>MVESFGFIKVASASPVLKVANTDYNICEIEKLMREADARGARIIAFPELCITGYTCNDLFLQKQLLERAKGALFELSSKTKDLDILAVVSLPLLIDQRLYDCAAVIQRGQILGIVPKIFLPNYKEFYEKRWFTSGYEISREASEIRLWSRTIPFGNLLFKNEEYDITLGIEICEDLWATIPPSSYLALSGANIIVNPSASNELVAKAEYRRKLIEQQSARCISGYIYAGAGIYESSTDLVFSGHCLIAENGIILEESKRFNRGNTIIYSEIDVDRLSAERQFNKTFADNYDMETDRRRFKVVEFEFTRKLIADADNFDRKVHPYPFVPSDPDTVDRRCEEIFNIQTAGLAKRIEHTGAKKAVIGISGGLDSTLALLVTVKTFDLLGISRQNIEAITMPGFGTTDMTYNNAVELMKLLNVNMREIDIKPACLQHMKDIGHDPEVHDITYENLQARERTQILMDIANKVEGLVVGTGDLSELALGWATYNGDHMSMYSVNCGVPKTLVRFLVKWIADNVVEENTRKVLYKIIDTPISPELLPPDEQGRIRQKTEDKVGPYELHDFFLFYVVRYGMAPRKVLFLANMAFKDKYEPKTIRMWLKKFYHRFFSQQFKRSALPDGPKVGSISLSPRGDWRMPSDADSAIWIKDLEGLM</sequence>
<evidence type="ECO:0000256" key="7">
    <source>
        <dbReference type="HAMAP-Rule" id="MF_02090"/>
    </source>
</evidence>
<dbReference type="PIRSF" id="PIRSF006630">
    <property type="entry name" value="NADS_GAT"/>
    <property type="match status" value="1"/>
</dbReference>
<feature type="binding site" evidence="7">
    <location>
        <position position="479"/>
    </location>
    <ligand>
        <name>deamido-NAD(+)</name>
        <dbReference type="ChEBI" id="CHEBI:58437"/>
        <note>ligand shared between two neighboring subunits</note>
    </ligand>
</feature>
<dbReference type="GO" id="GO:0009435">
    <property type="term" value="P:NAD+ biosynthetic process"/>
    <property type="evidence" value="ECO:0007669"/>
    <property type="project" value="UniProtKB-UniRule"/>
</dbReference>
<dbReference type="GO" id="GO:0005524">
    <property type="term" value="F:ATP binding"/>
    <property type="evidence" value="ECO:0007669"/>
    <property type="project" value="UniProtKB-UniRule"/>
</dbReference>
<proteinExistence type="inferred from homology"/>
<reference evidence="11 12" key="1">
    <citation type="submission" date="2019-08" db="EMBL/GenBank/DDBJ databases">
        <title>Calorimonas adulescens gen. nov., sp. nov., an anaerobic thermophilic bacterium from Sakhalin hot spring.</title>
        <authorList>
            <person name="Khomyakova M.A."/>
            <person name="Merkel A.Y."/>
            <person name="Novikov A."/>
            <person name="Bonch-Osmolovskaya E.A."/>
            <person name="Slobodkin A.I."/>
        </authorList>
    </citation>
    <scope>NUCLEOTIDE SEQUENCE [LARGE SCALE GENOMIC DNA]</scope>
    <source>
        <strain evidence="11 12">A05MB</strain>
    </source>
</reference>
<dbReference type="GO" id="GO:0004359">
    <property type="term" value="F:glutaminase activity"/>
    <property type="evidence" value="ECO:0007669"/>
    <property type="project" value="InterPro"/>
</dbReference>
<dbReference type="Gene3D" id="1.10.10.1140">
    <property type="entry name" value="Glutamine-dependent NAD+ synthetase, C-terminal domain"/>
    <property type="match status" value="1"/>
</dbReference>
<comment type="catalytic activity">
    <reaction evidence="7 8">
        <text>deamido-NAD(+) + L-glutamine + ATP + H2O = L-glutamate + AMP + diphosphate + NAD(+) + H(+)</text>
        <dbReference type="Rhea" id="RHEA:24384"/>
        <dbReference type="ChEBI" id="CHEBI:15377"/>
        <dbReference type="ChEBI" id="CHEBI:15378"/>
        <dbReference type="ChEBI" id="CHEBI:29985"/>
        <dbReference type="ChEBI" id="CHEBI:30616"/>
        <dbReference type="ChEBI" id="CHEBI:33019"/>
        <dbReference type="ChEBI" id="CHEBI:57540"/>
        <dbReference type="ChEBI" id="CHEBI:58359"/>
        <dbReference type="ChEBI" id="CHEBI:58437"/>
        <dbReference type="ChEBI" id="CHEBI:456215"/>
        <dbReference type="EC" id="6.3.5.1"/>
    </reaction>
</comment>
<keyword evidence="3 7" id="KW-0436">Ligase</keyword>
<evidence type="ECO:0000256" key="9">
    <source>
        <dbReference type="RuleBase" id="RU003811"/>
    </source>
</evidence>
<dbReference type="EMBL" id="VTPS01000004">
    <property type="protein sequence ID" value="TZE82712.1"/>
    <property type="molecule type" value="Genomic_DNA"/>
</dbReference>
<evidence type="ECO:0000256" key="5">
    <source>
        <dbReference type="ARBA" id="ARBA00022840"/>
    </source>
</evidence>
<keyword evidence="5 7" id="KW-0067">ATP-binding</keyword>
<comment type="similarity">
    <text evidence="2 7 8">In the C-terminal section; belongs to the NAD synthetase family.</text>
</comment>
<dbReference type="InterPro" id="IPR041856">
    <property type="entry name" value="NAD+_synth_C"/>
</dbReference>
<dbReference type="InterPro" id="IPR036526">
    <property type="entry name" value="C-N_Hydrolase_sf"/>
</dbReference>
<dbReference type="CDD" id="cd07570">
    <property type="entry name" value="GAT_Gln-NAD-synth"/>
    <property type="match status" value="1"/>
</dbReference>
<dbReference type="GO" id="GO:0005737">
    <property type="term" value="C:cytoplasm"/>
    <property type="evidence" value="ECO:0007669"/>
    <property type="project" value="InterPro"/>
</dbReference>
<dbReference type="AlphaFoldDB" id="A0A5D8QDY1"/>
<dbReference type="InterPro" id="IPR014445">
    <property type="entry name" value="Gln-dep_NAD_synthase"/>
</dbReference>
<evidence type="ECO:0000259" key="10">
    <source>
        <dbReference type="PROSITE" id="PS50263"/>
    </source>
</evidence>
<organism evidence="11 12">
    <name type="scientific">Calorimonas adulescens</name>
    <dbReference type="NCBI Taxonomy" id="2606906"/>
    <lineage>
        <taxon>Bacteria</taxon>
        <taxon>Bacillati</taxon>
        <taxon>Bacillota</taxon>
        <taxon>Clostridia</taxon>
        <taxon>Thermoanaerobacterales</taxon>
        <taxon>Thermoanaerobacteraceae</taxon>
        <taxon>Calorimonas</taxon>
    </lineage>
</organism>
<dbReference type="InterPro" id="IPR014729">
    <property type="entry name" value="Rossmann-like_a/b/a_fold"/>
</dbReference>
<feature type="binding site" evidence="7">
    <location>
        <position position="474"/>
    </location>
    <ligand>
        <name>ATP</name>
        <dbReference type="ChEBI" id="CHEBI:30616"/>
    </ligand>
</feature>
<feature type="binding site" evidence="7">
    <location>
        <position position="612"/>
    </location>
    <ligand>
        <name>deamido-NAD(+)</name>
        <dbReference type="ChEBI" id="CHEBI:58437"/>
        <note>ligand shared between two neighboring subunits</note>
    </ligand>
</feature>
<dbReference type="Gene3D" id="3.60.110.10">
    <property type="entry name" value="Carbon-nitrogen hydrolase"/>
    <property type="match status" value="1"/>
</dbReference>
<dbReference type="PROSITE" id="PS50263">
    <property type="entry name" value="CN_HYDROLASE"/>
    <property type="match status" value="1"/>
</dbReference>
<evidence type="ECO:0000256" key="4">
    <source>
        <dbReference type="ARBA" id="ARBA00022741"/>
    </source>
</evidence>
<comment type="pathway">
    <text evidence="1 7 8">Cofactor biosynthesis; NAD(+) biosynthesis; NAD(+) from deamido-NAD(+) (L-Gln route): step 1/1.</text>
</comment>
<feature type="binding site" evidence="7">
    <location>
        <position position="450"/>
    </location>
    <ligand>
        <name>deamido-NAD(+)</name>
        <dbReference type="ChEBI" id="CHEBI:58437"/>
        <note>ligand shared between two neighboring subunits</note>
    </ligand>
</feature>
<dbReference type="FunFam" id="3.40.50.620:FF:000155">
    <property type="entry name" value="Glutamine-dependent NAD(+) synthetase"/>
    <property type="match status" value="1"/>
</dbReference>
<dbReference type="Gene3D" id="3.40.50.620">
    <property type="entry name" value="HUPs"/>
    <property type="match status" value="1"/>
</dbReference>
<dbReference type="CDD" id="cd00553">
    <property type="entry name" value="NAD_synthase"/>
    <property type="match status" value="1"/>
</dbReference>
<dbReference type="Pfam" id="PF02540">
    <property type="entry name" value="NAD_synthase"/>
    <property type="match status" value="1"/>
</dbReference>
<evidence type="ECO:0000256" key="2">
    <source>
        <dbReference type="ARBA" id="ARBA00007145"/>
    </source>
</evidence>
<feature type="active site" description="Proton acceptor; for glutaminase activity" evidence="7">
    <location>
        <position position="48"/>
    </location>
</feature>